<dbReference type="UniPathway" id="UPA00077">
    <property type="reaction ID" value="UER00155"/>
</dbReference>
<dbReference type="STRING" id="1111735.GCA_000428045_01365"/>
<evidence type="ECO:0000259" key="13">
    <source>
        <dbReference type="PROSITE" id="PS00794"/>
    </source>
</evidence>
<dbReference type="PANTHER" id="PTHR43071:SF1">
    <property type="entry name" value="2-AMINO-4-HYDROXY-6-HYDROXYMETHYLDIHYDROPTERIDINE PYROPHOSPHOKINASE"/>
    <property type="match status" value="1"/>
</dbReference>
<name>A0A2N6D0Q4_9GAMM</name>
<proteinExistence type="inferred from homology"/>
<dbReference type="GO" id="GO:0046656">
    <property type="term" value="P:folic acid biosynthetic process"/>
    <property type="evidence" value="ECO:0007669"/>
    <property type="project" value="UniProtKB-KW"/>
</dbReference>
<dbReference type="EC" id="2.7.6.3" evidence="3"/>
<organism evidence="14 15">
    <name type="scientific">Sedimenticola selenatireducens</name>
    <dbReference type="NCBI Taxonomy" id="191960"/>
    <lineage>
        <taxon>Bacteria</taxon>
        <taxon>Pseudomonadati</taxon>
        <taxon>Pseudomonadota</taxon>
        <taxon>Gammaproteobacteria</taxon>
        <taxon>Chromatiales</taxon>
        <taxon>Sedimenticolaceae</taxon>
        <taxon>Sedimenticola</taxon>
    </lineage>
</organism>
<dbReference type="PROSITE" id="PS00794">
    <property type="entry name" value="HPPK"/>
    <property type="match status" value="1"/>
</dbReference>
<dbReference type="GO" id="GO:0003848">
    <property type="term" value="F:2-amino-4-hydroxy-6-hydroxymethyldihydropteridine diphosphokinase activity"/>
    <property type="evidence" value="ECO:0007669"/>
    <property type="project" value="UniProtKB-EC"/>
</dbReference>
<evidence type="ECO:0000256" key="2">
    <source>
        <dbReference type="ARBA" id="ARBA00005810"/>
    </source>
</evidence>
<keyword evidence="6" id="KW-0547">Nucleotide-binding</keyword>
<keyword evidence="7 14" id="KW-0418">Kinase</keyword>
<feature type="domain" description="7,8-dihydro-6-hydroxymethylpterin-pyrophosphokinase" evidence="13">
    <location>
        <begin position="88"/>
        <end position="99"/>
    </location>
</feature>
<comment type="similarity">
    <text evidence="2">Belongs to the HPPK family.</text>
</comment>
<evidence type="ECO:0000256" key="11">
    <source>
        <dbReference type="ARBA" id="ARBA00029766"/>
    </source>
</evidence>
<evidence type="ECO:0000256" key="7">
    <source>
        <dbReference type="ARBA" id="ARBA00022777"/>
    </source>
</evidence>
<evidence type="ECO:0000256" key="4">
    <source>
        <dbReference type="ARBA" id="ARBA00016218"/>
    </source>
</evidence>
<gene>
    <name evidence="14" type="primary">folK</name>
    <name evidence="14" type="ORF">C0630_03610</name>
</gene>
<reference evidence="14 15" key="1">
    <citation type="submission" date="2017-11" db="EMBL/GenBank/DDBJ databases">
        <title>Genome-resolved metagenomics identifies genetic mobility, metabolic interactions, and unexpected diversity in perchlorate-reducing communities.</title>
        <authorList>
            <person name="Barnum T.P."/>
            <person name="Figueroa I.A."/>
            <person name="Carlstrom C.I."/>
            <person name="Lucas L.N."/>
            <person name="Engelbrektson A.L."/>
            <person name="Coates J.D."/>
        </authorList>
    </citation>
    <scope>NUCLEOTIDE SEQUENCE [LARGE SCALE GENOMIC DNA]</scope>
    <source>
        <strain evidence="14">BM301</strain>
    </source>
</reference>
<dbReference type="NCBIfam" id="TIGR01498">
    <property type="entry name" value="folK"/>
    <property type="match status" value="1"/>
</dbReference>
<keyword evidence="9" id="KW-0289">Folate biosynthesis</keyword>
<dbReference type="GO" id="GO:0016301">
    <property type="term" value="F:kinase activity"/>
    <property type="evidence" value="ECO:0007669"/>
    <property type="project" value="UniProtKB-KW"/>
</dbReference>
<evidence type="ECO:0000313" key="15">
    <source>
        <dbReference type="Proteomes" id="UP000235015"/>
    </source>
</evidence>
<comment type="pathway">
    <text evidence="1">Cofactor biosynthesis; tetrahydrofolate biosynthesis; 2-amino-4-hydroxy-6-hydroxymethyl-7,8-dihydropteridine diphosphate from 7,8-dihydroneopterin triphosphate: step 4/4.</text>
</comment>
<dbReference type="PANTHER" id="PTHR43071">
    <property type="entry name" value="2-AMINO-4-HYDROXY-6-HYDROXYMETHYLDIHYDROPTERIDINE PYROPHOSPHOKINASE"/>
    <property type="match status" value="1"/>
</dbReference>
<dbReference type="AlphaFoldDB" id="A0A2N6D0Q4"/>
<dbReference type="CDD" id="cd00483">
    <property type="entry name" value="HPPK"/>
    <property type="match status" value="1"/>
</dbReference>
<accession>A0A2N6D0Q4</accession>
<evidence type="ECO:0000256" key="1">
    <source>
        <dbReference type="ARBA" id="ARBA00005051"/>
    </source>
</evidence>
<dbReference type="GO" id="GO:0005524">
    <property type="term" value="F:ATP binding"/>
    <property type="evidence" value="ECO:0007669"/>
    <property type="project" value="UniProtKB-KW"/>
</dbReference>
<dbReference type="Gene3D" id="3.30.70.560">
    <property type="entry name" value="7,8-Dihydro-6-hydroxymethylpterin-pyrophosphokinase HPPK"/>
    <property type="match status" value="1"/>
</dbReference>
<dbReference type="InterPro" id="IPR000550">
    <property type="entry name" value="Hppk"/>
</dbReference>
<comment type="caution">
    <text evidence="14">The sequence shown here is derived from an EMBL/GenBank/DDBJ whole genome shotgun (WGS) entry which is preliminary data.</text>
</comment>
<evidence type="ECO:0000256" key="12">
    <source>
        <dbReference type="ARBA" id="ARBA00033413"/>
    </source>
</evidence>
<keyword evidence="8" id="KW-0067">ATP-binding</keyword>
<evidence type="ECO:0000256" key="6">
    <source>
        <dbReference type="ARBA" id="ARBA00022741"/>
    </source>
</evidence>
<dbReference type="RefSeq" id="WP_273437844.1">
    <property type="nucleotide sequence ID" value="NZ_PKUN01000002.1"/>
</dbReference>
<evidence type="ECO:0000256" key="10">
    <source>
        <dbReference type="ARBA" id="ARBA00029409"/>
    </source>
</evidence>
<sequence length="159" mass="17244">MVTAYIGLGSNLAEQVLQVRRACEALTQLPETRLLECSSLYLSPPMGPADQPDYVNAVAALETTLLPYDLLAGIQAIEQAQGRTREVRWGARTLDLDLLVYGDQIISDKALTVPHPGMPERAFVLYPLQEIAPMLNIPGLGPLAALVSNCPKNGLKRHA</sequence>
<dbReference type="Proteomes" id="UP000235015">
    <property type="component" value="Unassembled WGS sequence"/>
</dbReference>
<evidence type="ECO:0000256" key="8">
    <source>
        <dbReference type="ARBA" id="ARBA00022840"/>
    </source>
</evidence>
<dbReference type="InterPro" id="IPR035907">
    <property type="entry name" value="Hppk_sf"/>
</dbReference>
<evidence type="ECO:0000256" key="9">
    <source>
        <dbReference type="ARBA" id="ARBA00022909"/>
    </source>
</evidence>
<evidence type="ECO:0000256" key="3">
    <source>
        <dbReference type="ARBA" id="ARBA00013253"/>
    </source>
</evidence>
<dbReference type="SUPFAM" id="SSF55083">
    <property type="entry name" value="6-hydroxymethyl-7,8-dihydropterin pyrophosphokinase, HPPK"/>
    <property type="match status" value="1"/>
</dbReference>
<evidence type="ECO:0000256" key="5">
    <source>
        <dbReference type="ARBA" id="ARBA00022679"/>
    </source>
</evidence>
<dbReference type="EMBL" id="PKUN01000002">
    <property type="protein sequence ID" value="PLX63246.1"/>
    <property type="molecule type" value="Genomic_DNA"/>
</dbReference>
<comment type="function">
    <text evidence="10">Catalyzes the transfer of pyrophosphate from adenosine triphosphate (ATP) to 6-hydroxymethyl-7,8-dihydropterin, an enzymatic step in folate biosynthesis pathway.</text>
</comment>
<dbReference type="Pfam" id="PF01288">
    <property type="entry name" value="HPPK"/>
    <property type="match status" value="1"/>
</dbReference>
<keyword evidence="5" id="KW-0808">Transferase</keyword>
<protein>
    <recommendedName>
        <fullName evidence="4">2-amino-4-hydroxy-6-hydroxymethyldihydropteridine pyrophosphokinase</fullName>
        <ecNumber evidence="3">2.7.6.3</ecNumber>
    </recommendedName>
    <alternativeName>
        <fullName evidence="11">6-hydroxymethyl-7,8-dihydropterin pyrophosphokinase</fullName>
    </alternativeName>
    <alternativeName>
        <fullName evidence="12">7,8-dihydro-6-hydroxymethylpterin-pyrophosphokinase</fullName>
    </alternativeName>
</protein>
<dbReference type="GO" id="GO:0046654">
    <property type="term" value="P:tetrahydrofolate biosynthetic process"/>
    <property type="evidence" value="ECO:0007669"/>
    <property type="project" value="UniProtKB-UniPathway"/>
</dbReference>
<evidence type="ECO:0000313" key="14">
    <source>
        <dbReference type="EMBL" id="PLX63246.1"/>
    </source>
</evidence>